<evidence type="ECO:0000313" key="4">
    <source>
        <dbReference type="EMBL" id="MBF4436039.1"/>
    </source>
</evidence>
<dbReference type="Proteomes" id="UP000786185">
    <property type="component" value="Unassembled WGS sequence"/>
</dbReference>
<dbReference type="Gene3D" id="1.10.287.110">
    <property type="entry name" value="DnaJ domain"/>
    <property type="match status" value="1"/>
</dbReference>
<dbReference type="SMART" id="SM00271">
    <property type="entry name" value="DnaJ"/>
    <property type="match status" value="1"/>
</dbReference>
<dbReference type="CDD" id="cd06257">
    <property type="entry name" value="DnaJ"/>
    <property type="match status" value="1"/>
</dbReference>
<proteinExistence type="predicted"/>
<evidence type="ECO:0000259" key="3">
    <source>
        <dbReference type="PROSITE" id="PS50076"/>
    </source>
</evidence>
<dbReference type="SUPFAM" id="SSF46565">
    <property type="entry name" value="Chaperone J-domain"/>
    <property type="match status" value="1"/>
</dbReference>
<keyword evidence="2" id="KW-0175">Coiled coil</keyword>
<organism evidence="4 5">
    <name type="scientific">Vibrio anguillarum</name>
    <name type="common">Listonella anguillarum</name>
    <dbReference type="NCBI Taxonomy" id="55601"/>
    <lineage>
        <taxon>Bacteria</taxon>
        <taxon>Pseudomonadati</taxon>
        <taxon>Pseudomonadota</taxon>
        <taxon>Gammaproteobacteria</taxon>
        <taxon>Vibrionales</taxon>
        <taxon>Vibrionaceae</taxon>
        <taxon>Vibrio</taxon>
    </lineage>
</organism>
<dbReference type="EMBL" id="SCLC01000029">
    <property type="protein sequence ID" value="MBF4436039.1"/>
    <property type="molecule type" value="Genomic_DNA"/>
</dbReference>
<protein>
    <submittedName>
        <fullName evidence="4">J domain-containing protein</fullName>
    </submittedName>
</protein>
<dbReference type="PROSITE" id="PS50076">
    <property type="entry name" value="DNAJ_2"/>
    <property type="match status" value="1"/>
</dbReference>
<accession>A0AAW4BG65</accession>
<name>A0AAW4BG65_VIBAN</name>
<feature type="domain" description="J" evidence="3">
    <location>
        <begin position="180"/>
        <end position="230"/>
    </location>
</feature>
<sequence length="230" mass="25907">MKNYTILKKSSFLVAIDRDNSISSSEIRQLNQQGFKVVATNIIAVDSKNALKLYGTLLKNYTILKKSRFLVAIDTDNSLSLSEIRQLNQQGFKVVATNISAVDSENALKLYGAFYEKPEVEKSPLDKANETIRAANCRISELKTTISRLNNDLLMLEETNRTLRNQLRDSNTKFSAGVLDRLELLGVSEPVCQKTLSSNYKRLSLIYHPDKGGSPNMMKRINEAYDFLST</sequence>
<feature type="coiled-coil region" evidence="2">
    <location>
        <begin position="125"/>
        <end position="173"/>
    </location>
</feature>
<dbReference type="InterPro" id="IPR001623">
    <property type="entry name" value="DnaJ_domain"/>
</dbReference>
<keyword evidence="1" id="KW-0143">Chaperone</keyword>
<gene>
    <name evidence="4" type="ORF">ERJ77_16205</name>
</gene>
<evidence type="ECO:0000256" key="1">
    <source>
        <dbReference type="ARBA" id="ARBA00023186"/>
    </source>
</evidence>
<comment type="caution">
    <text evidence="4">The sequence shown here is derived from an EMBL/GenBank/DDBJ whole genome shotgun (WGS) entry which is preliminary data.</text>
</comment>
<reference evidence="4" key="1">
    <citation type="journal article" date="2021" name="PeerJ">
        <title>Analysis of 44 Vibrio anguillarum genomes reveals high genetic diversity.</title>
        <authorList>
            <person name="Hansen M.J."/>
            <person name="Dalsgaard I."/>
        </authorList>
    </citation>
    <scope>NUCLEOTIDE SEQUENCE</scope>
    <source>
        <strain evidence="4">850617-1/1</strain>
    </source>
</reference>
<dbReference type="Pfam" id="PF00226">
    <property type="entry name" value="DnaJ"/>
    <property type="match status" value="1"/>
</dbReference>
<dbReference type="AlphaFoldDB" id="A0AAW4BG65"/>
<evidence type="ECO:0000256" key="2">
    <source>
        <dbReference type="SAM" id="Coils"/>
    </source>
</evidence>
<evidence type="ECO:0000313" key="5">
    <source>
        <dbReference type="Proteomes" id="UP000786185"/>
    </source>
</evidence>
<dbReference type="InterPro" id="IPR036869">
    <property type="entry name" value="J_dom_sf"/>
</dbReference>